<dbReference type="AlphaFoldDB" id="M1M1G4"/>
<keyword evidence="3" id="KW-1185">Reference proteome</keyword>
<keyword evidence="1" id="KW-0235">DNA replication</keyword>
<dbReference type="KEGG" id="csr:Cspa_c57250"/>
<organism evidence="2 3">
    <name type="scientific">Clostridium saccharoperbutylacetonicum N1-4(HMT)</name>
    <dbReference type="NCBI Taxonomy" id="931276"/>
    <lineage>
        <taxon>Bacteria</taxon>
        <taxon>Bacillati</taxon>
        <taxon>Bacillota</taxon>
        <taxon>Clostridia</taxon>
        <taxon>Eubacteriales</taxon>
        <taxon>Clostridiaceae</taxon>
        <taxon>Clostridium</taxon>
    </lineage>
</organism>
<reference evidence="2 3" key="1">
    <citation type="submission" date="2013-02" db="EMBL/GenBank/DDBJ databases">
        <title>Genome sequence of Clostridium saccharoperbutylacetonicum N1-4(HMT).</title>
        <authorList>
            <person name="Poehlein A."/>
            <person name="Daniel R."/>
        </authorList>
    </citation>
    <scope>NUCLEOTIDE SEQUENCE [LARGE SCALE GENOMIC DNA]</scope>
    <source>
        <strain evidence="3">N1-4(HMT)</strain>
    </source>
</reference>
<sequence>MYCVIQEVELRKENTYGAYKELEAYKVNFSMNGEDMSYYSHRYTGNRFERSIRKAYKMSIHKSYREHGKVKKKQWSICTASYYDLIEFSLYDYAASRIEKLSNELDIKEDVIYELIYLKLDPLVEKIKEEFYKTEEHTVKTVHELTIKEYLRKKEEFRNKYDSDSYDYYYDVFGVLREKEKFEAFKKQYEAAQEQQRSYYENYKSNYNSSSFGSYFNNKQSNYTDKEKEYLKKIYRTAAKALHPDVVKDDGEGMKFLNNLKESWEI</sequence>
<dbReference type="HOGENOM" id="CLU_091599_0_0_9"/>
<accession>M1M1G4</accession>
<evidence type="ECO:0008006" key="4">
    <source>
        <dbReference type="Google" id="ProtNLM"/>
    </source>
</evidence>
<dbReference type="OrthoDB" id="2053524at2"/>
<dbReference type="eggNOG" id="ENOG5031Q8Q">
    <property type="taxonomic scope" value="Bacteria"/>
</dbReference>
<proteinExistence type="predicted"/>
<evidence type="ECO:0000313" key="2">
    <source>
        <dbReference type="EMBL" id="AGF59450.1"/>
    </source>
</evidence>
<protein>
    <recommendedName>
        <fullName evidence="4">J domain-containing protein</fullName>
    </recommendedName>
</protein>
<dbReference type="SUPFAM" id="SSF46565">
    <property type="entry name" value="Chaperone J-domain"/>
    <property type="match status" value="1"/>
</dbReference>
<evidence type="ECO:0000313" key="3">
    <source>
        <dbReference type="Proteomes" id="UP000011728"/>
    </source>
</evidence>
<evidence type="ECO:0000256" key="1">
    <source>
        <dbReference type="ARBA" id="ARBA00022705"/>
    </source>
</evidence>
<dbReference type="PATRIC" id="fig|931276.5.peg.5771"/>
<dbReference type="InterPro" id="IPR036869">
    <property type="entry name" value="J_dom_sf"/>
</dbReference>
<dbReference type="GO" id="GO:0006260">
    <property type="term" value="P:DNA replication"/>
    <property type="evidence" value="ECO:0007669"/>
    <property type="project" value="UniProtKB-KW"/>
</dbReference>
<name>M1M1G4_9CLOT</name>
<gene>
    <name evidence="2" type="ORF">Cspa_c57250</name>
</gene>
<dbReference type="EMBL" id="CP004121">
    <property type="protein sequence ID" value="AGF59450.1"/>
    <property type="molecule type" value="Genomic_DNA"/>
</dbReference>
<dbReference type="Proteomes" id="UP000011728">
    <property type="component" value="Chromosome"/>
</dbReference>